<organism evidence="1 2">
    <name type="scientific">Nephila pilipes</name>
    <name type="common">Giant wood spider</name>
    <name type="synonym">Nephila maculata</name>
    <dbReference type="NCBI Taxonomy" id="299642"/>
    <lineage>
        <taxon>Eukaryota</taxon>
        <taxon>Metazoa</taxon>
        <taxon>Ecdysozoa</taxon>
        <taxon>Arthropoda</taxon>
        <taxon>Chelicerata</taxon>
        <taxon>Arachnida</taxon>
        <taxon>Araneae</taxon>
        <taxon>Araneomorphae</taxon>
        <taxon>Entelegynae</taxon>
        <taxon>Araneoidea</taxon>
        <taxon>Nephilidae</taxon>
        <taxon>Nephila</taxon>
    </lineage>
</organism>
<comment type="caution">
    <text evidence="1">The sequence shown here is derived from an EMBL/GenBank/DDBJ whole genome shotgun (WGS) entry which is preliminary data.</text>
</comment>
<protein>
    <submittedName>
        <fullName evidence="1">Uncharacterized protein</fullName>
    </submittedName>
</protein>
<evidence type="ECO:0000313" key="1">
    <source>
        <dbReference type="EMBL" id="GFU30675.1"/>
    </source>
</evidence>
<dbReference type="Proteomes" id="UP000887013">
    <property type="component" value="Unassembled WGS sequence"/>
</dbReference>
<reference evidence="1" key="1">
    <citation type="submission" date="2020-08" db="EMBL/GenBank/DDBJ databases">
        <title>Multicomponent nature underlies the extraordinary mechanical properties of spider dragline silk.</title>
        <authorList>
            <person name="Kono N."/>
            <person name="Nakamura H."/>
            <person name="Mori M."/>
            <person name="Yoshida Y."/>
            <person name="Ohtoshi R."/>
            <person name="Malay A.D."/>
            <person name="Moran D.A.P."/>
            <person name="Tomita M."/>
            <person name="Numata K."/>
            <person name="Arakawa K."/>
        </authorList>
    </citation>
    <scope>NUCLEOTIDE SEQUENCE</scope>
</reference>
<accession>A0A8X6QPU5</accession>
<sequence>MGDRTENIQRRFFTTEQNAVQIVSNAAWSNAGLRGAAALLLHDRLAFGNCSLTLVPFPPRNLKRGCHGDCCLVGTQTWFGEGVDRSVFGDEHFSFLMCVLCFVLFLFSPGPDFRSLILCGVPSLHMYHLSHYTTKVCAFFLSFQHELV</sequence>
<dbReference type="EMBL" id="BMAW01033529">
    <property type="protein sequence ID" value="GFU30675.1"/>
    <property type="molecule type" value="Genomic_DNA"/>
</dbReference>
<proteinExistence type="predicted"/>
<keyword evidence="2" id="KW-1185">Reference proteome</keyword>
<gene>
    <name evidence="1" type="ORF">NPIL_422571</name>
</gene>
<dbReference type="AlphaFoldDB" id="A0A8X6QPU5"/>
<evidence type="ECO:0000313" key="2">
    <source>
        <dbReference type="Proteomes" id="UP000887013"/>
    </source>
</evidence>
<name>A0A8X6QPU5_NEPPI</name>